<proteinExistence type="predicted"/>
<dbReference type="Proteomes" id="UP000247811">
    <property type="component" value="Unassembled WGS sequence"/>
</dbReference>
<dbReference type="OrthoDB" id="9809995at2"/>
<dbReference type="EMBL" id="QJJS01000008">
    <property type="protein sequence ID" value="PXW95874.1"/>
    <property type="molecule type" value="Genomic_DNA"/>
</dbReference>
<feature type="domain" description="Gcp-like" evidence="1">
    <location>
        <begin position="35"/>
        <end position="126"/>
    </location>
</feature>
<reference evidence="2 3" key="1">
    <citation type="submission" date="2018-05" db="EMBL/GenBank/DDBJ databases">
        <title>Genomic Encyclopedia of Type Strains, Phase IV (KMG-IV): sequencing the most valuable type-strain genomes for metagenomic binning, comparative biology and taxonomic classification.</title>
        <authorList>
            <person name="Goeker M."/>
        </authorList>
    </citation>
    <scope>NUCLEOTIDE SEQUENCE [LARGE SCALE GENOMIC DNA]</scope>
    <source>
        <strain evidence="2 3">DSM 566</strain>
    </source>
</reference>
<gene>
    <name evidence="2" type="ORF">C7444_108133</name>
</gene>
<organism evidence="2 3">
    <name type="scientific">Sphaerotilus hippei</name>
    <dbReference type="NCBI Taxonomy" id="744406"/>
    <lineage>
        <taxon>Bacteria</taxon>
        <taxon>Pseudomonadati</taxon>
        <taxon>Pseudomonadota</taxon>
        <taxon>Betaproteobacteria</taxon>
        <taxon>Burkholderiales</taxon>
        <taxon>Sphaerotilaceae</taxon>
        <taxon>Sphaerotilus</taxon>
    </lineage>
</organism>
<dbReference type="GO" id="GO:0002949">
    <property type="term" value="P:tRNA threonylcarbamoyladenosine modification"/>
    <property type="evidence" value="ECO:0007669"/>
    <property type="project" value="InterPro"/>
</dbReference>
<dbReference type="InterPro" id="IPR022496">
    <property type="entry name" value="T6A_TsaB"/>
</dbReference>
<dbReference type="AlphaFoldDB" id="A0A318H019"/>
<keyword evidence="3" id="KW-1185">Reference proteome</keyword>
<dbReference type="Gene3D" id="3.30.420.40">
    <property type="match status" value="2"/>
</dbReference>
<dbReference type="SUPFAM" id="SSF53067">
    <property type="entry name" value="Actin-like ATPase domain"/>
    <property type="match status" value="2"/>
</dbReference>
<comment type="caution">
    <text evidence="2">The sequence shown here is derived from an EMBL/GenBank/DDBJ whole genome shotgun (WGS) entry which is preliminary data.</text>
</comment>
<dbReference type="RefSeq" id="WP_110400872.1">
    <property type="nucleotide sequence ID" value="NZ_QJJS01000008.1"/>
</dbReference>
<dbReference type="InterPro" id="IPR043129">
    <property type="entry name" value="ATPase_NBD"/>
</dbReference>
<dbReference type="Pfam" id="PF00814">
    <property type="entry name" value="TsaD"/>
    <property type="match status" value="1"/>
</dbReference>
<accession>A0A318H019</accession>
<evidence type="ECO:0000313" key="2">
    <source>
        <dbReference type="EMBL" id="PXW95874.1"/>
    </source>
</evidence>
<name>A0A318H019_9BURK</name>
<dbReference type="NCBIfam" id="TIGR03725">
    <property type="entry name" value="T6A_YeaZ"/>
    <property type="match status" value="1"/>
</dbReference>
<evidence type="ECO:0000259" key="1">
    <source>
        <dbReference type="Pfam" id="PF00814"/>
    </source>
</evidence>
<dbReference type="InterPro" id="IPR000905">
    <property type="entry name" value="Gcp-like_dom"/>
</dbReference>
<sequence length="238" mass="24071">MPRLLALDASTSTIHLALVQGDQVLTQAVAGGAQSSALLLPAVQALLAQAGLTVRGLDAIGFGRGPGAFTGLRTACSITQGLALGAGLPVIPLDTLALVAESAVAQGAPHALWAALDARMGEIYAARCVRQPDGRWLQPVPVALWSPAALCEAMRHDPAPLAGNAGLVHPELLLPGAPPAWTGAQPDGAALAIAVRQAFAAGAAVDPALALPLYVRDKVAQTTAERLALRQATIEGAP</sequence>
<evidence type="ECO:0000313" key="3">
    <source>
        <dbReference type="Proteomes" id="UP000247811"/>
    </source>
</evidence>
<protein>
    <submittedName>
        <fullName evidence="2">tRNA threonylcarbamoyladenosine biosynthesis protein TsaB</fullName>
    </submittedName>
</protein>